<reference evidence="4 5" key="1">
    <citation type="submission" date="2024-04" db="EMBL/GenBank/DDBJ databases">
        <title>Human intestinal bacterial collection.</title>
        <authorList>
            <person name="Pauvert C."/>
            <person name="Hitch T.C.A."/>
            <person name="Clavel T."/>
        </authorList>
    </citation>
    <scope>NUCLEOTIDE SEQUENCE [LARGE SCALE GENOMIC DNA]</scope>
    <source>
        <strain evidence="4 5">CLA-AA-H249</strain>
    </source>
</reference>
<accession>A0ABV1IR30</accession>
<proteinExistence type="predicted"/>
<dbReference type="InterPro" id="IPR001303">
    <property type="entry name" value="Aldolase_II/adducin_N"/>
</dbReference>
<dbReference type="Gene3D" id="3.40.225.10">
    <property type="entry name" value="Class II aldolase/adducin N-terminal domain"/>
    <property type="match status" value="1"/>
</dbReference>
<dbReference type="InterPro" id="IPR050197">
    <property type="entry name" value="Aldolase_class_II_sugar_metab"/>
</dbReference>
<gene>
    <name evidence="4" type="ORF">AAAU51_00545</name>
</gene>
<evidence type="ECO:0000313" key="5">
    <source>
        <dbReference type="Proteomes" id="UP001482154"/>
    </source>
</evidence>
<keyword evidence="1" id="KW-0479">Metal-binding</keyword>
<evidence type="ECO:0000259" key="3">
    <source>
        <dbReference type="SMART" id="SM01007"/>
    </source>
</evidence>
<dbReference type="EMBL" id="JBBNIN010000001">
    <property type="protein sequence ID" value="MEQ2709676.1"/>
    <property type="molecule type" value="Genomic_DNA"/>
</dbReference>
<evidence type="ECO:0000313" key="4">
    <source>
        <dbReference type="EMBL" id="MEQ2709676.1"/>
    </source>
</evidence>
<comment type="caution">
    <text evidence="4">The sequence shown here is derived from an EMBL/GenBank/DDBJ whole genome shotgun (WGS) entry which is preliminary data.</text>
</comment>
<evidence type="ECO:0000256" key="2">
    <source>
        <dbReference type="ARBA" id="ARBA00023239"/>
    </source>
</evidence>
<dbReference type="PANTHER" id="PTHR22789">
    <property type="entry name" value="FUCULOSE PHOSPHATE ALDOLASE"/>
    <property type="match status" value="1"/>
</dbReference>
<dbReference type="PANTHER" id="PTHR22789:SF0">
    <property type="entry name" value="3-OXO-TETRONATE 4-PHOSPHATE DECARBOXYLASE-RELATED"/>
    <property type="match status" value="1"/>
</dbReference>
<dbReference type="SMART" id="SM01007">
    <property type="entry name" value="Aldolase_II"/>
    <property type="match status" value="1"/>
</dbReference>
<protein>
    <submittedName>
        <fullName evidence="4">Class II aldolase/adducin family protein</fullName>
    </submittedName>
</protein>
<sequence>MSDRNNELKKEILYYAKLMDEKGMVNTLEGNLSILDRETGKMYITPSGTRKRFLNEDKIAVVNTENGEQIEGTVKRSSEILLHEAALKARPDCNAAAHIHAPYLTAYAYCGKDIKLKCSTTFSLVFEEIPCLPYGLPGTIHIADGIEDAIKDHDLILLGNHGCIAVGETLEDAVKIIEAAEEVLRIYHLTKDIGPVHNISDNDLEELYENHPGSRRNRYGK</sequence>
<dbReference type="InterPro" id="IPR036409">
    <property type="entry name" value="Aldolase_II/adducin_N_sf"/>
</dbReference>
<keyword evidence="2" id="KW-0456">Lyase</keyword>
<dbReference type="Proteomes" id="UP001482154">
    <property type="component" value="Unassembled WGS sequence"/>
</dbReference>
<keyword evidence="5" id="KW-1185">Reference proteome</keyword>
<dbReference type="SUPFAM" id="SSF53639">
    <property type="entry name" value="AraD/HMP-PK domain-like"/>
    <property type="match status" value="1"/>
</dbReference>
<organism evidence="4 5">
    <name type="scientific">Anaerostipes amylophilus</name>
    <dbReference type="NCBI Taxonomy" id="2981779"/>
    <lineage>
        <taxon>Bacteria</taxon>
        <taxon>Bacillati</taxon>
        <taxon>Bacillota</taxon>
        <taxon>Clostridia</taxon>
        <taxon>Lachnospirales</taxon>
        <taxon>Lachnospiraceae</taxon>
        <taxon>Anaerostipes</taxon>
    </lineage>
</organism>
<name>A0ABV1IR30_9FIRM</name>
<evidence type="ECO:0000256" key="1">
    <source>
        <dbReference type="ARBA" id="ARBA00022723"/>
    </source>
</evidence>
<dbReference type="RefSeq" id="WP_022375351.1">
    <property type="nucleotide sequence ID" value="NZ_JBBNIN010000001.1"/>
</dbReference>
<feature type="domain" description="Class II aldolase/adducin N-terminal" evidence="3">
    <location>
        <begin position="10"/>
        <end position="188"/>
    </location>
</feature>
<dbReference type="Pfam" id="PF00596">
    <property type="entry name" value="Aldolase_II"/>
    <property type="match status" value="1"/>
</dbReference>